<feature type="repeat" description="PPR" evidence="2">
    <location>
        <begin position="239"/>
        <end position="269"/>
    </location>
</feature>
<accession>A0A6P5ZZ74</accession>
<name>A0A6P5ZZ74_DURZI</name>
<dbReference type="FunFam" id="1.25.40.10:FF:000427">
    <property type="entry name" value="Pentatricopeptide repeat-containing protein chloroplastic"/>
    <property type="match status" value="1"/>
</dbReference>
<dbReference type="InterPro" id="IPR046848">
    <property type="entry name" value="E_motif"/>
</dbReference>
<dbReference type="PROSITE" id="PS51375">
    <property type="entry name" value="PPR"/>
    <property type="match status" value="4"/>
</dbReference>
<dbReference type="AlphaFoldDB" id="A0A6P5ZZ74"/>
<dbReference type="GeneID" id="111305093"/>
<dbReference type="PANTHER" id="PTHR47926">
    <property type="entry name" value="PENTATRICOPEPTIDE REPEAT-CONTAINING PROTEIN"/>
    <property type="match status" value="1"/>
</dbReference>
<proteinExistence type="predicted"/>
<feature type="repeat" description="PPR" evidence="2">
    <location>
        <begin position="270"/>
        <end position="304"/>
    </location>
</feature>
<evidence type="ECO:0000256" key="2">
    <source>
        <dbReference type="PROSITE-ProRule" id="PRU00708"/>
    </source>
</evidence>
<dbReference type="Gene3D" id="1.25.40.10">
    <property type="entry name" value="Tetratricopeptide repeat domain"/>
    <property type="match status" value="4"/>
</dbReference>
<dbReference type="RefSeq" id="XP_022758024.1">
    <property type="nucleotide sequence ID" value="XM_022902289.1"/>
</dbReference>
<evidence type="ECO:0000313" key="4">
    <source>
        <dbReference type="RefSeq" id="XP_022758024.1"/>
    </source>
</evidence>
<dbReference type="Pfam" id="PF20431">
    <property type="entry name" value="E_motif"/>
    <property type="match status" value="1"/>
</dbReference>
<protein>
    <submittedName>
        <fullName evidence="4">Pentatricopeptide repeat-containing protein At2g33760-like</fullName>
    </submittedName>
</protein>
<reference evidence="4" key="1">
    <citation type="submission" date="2025-08" db="UniProtKB">
        <authorList>
            <consortium name="RefSeq"/>
        </authorList>
    </citation>
    <scope>IDENTIFICATION</scope>
    <source>
        <tissue evidence="4">Fruit stalk</tissue>
    </source>
</reference>
<feature type="repeat" description="PPR" evidence="2">
    <location>
        <begin position="408"/>
        <end position="442"/>
    </location>
</feature>
<dbReference type="Pfam" id="PF01535">
    <property type="entry name" value="PPR"/>
    <property type="match status" value="1"/>
</dbReference>
<keyword evidence="1" id="KW-0677">Repeat</keyword>
<evidence type="ECO:0000256" key="1">
    <source>
        <dbReference type="ARBA" id="ARBA00022737"/>
    </source>
</evidence>
<dbReference type="SUPFAM" id="SSF48452">
    <property type="entry name" value="TPR-like"/>
    <property type="match status" value="1"/>
</dbReference>
<dbReference type="GO" id="GO:0003723">
    <property type="term" value="F:RNA binding"/>
    <property type="evidence" value="ECO:0007669"/>
    <property type="project" value="InterPro"/>
</dbReference>
<dbReference type="NCBIfam" id="TIGR00756">
    <property type="entry name" value="PPR"/>
    <property type="match status" value="3"/>
</dbReference>
<dbReference type="Pfam" id="PF13041">
    <property type="entry name" value="PPR_2"/>
    <property type="match status" value="2"/>
</dbReference>
<dbReference type="Proteomes" id="UP000515121">
    <property type="component" value="Unplaced"/>
</dbReference>
<dbReference type="InterPro" id="IPR011990">
    <property type="entry name" value="TPR-like_helical_dom_sf"/>
</dbReference>
<dbReference type="KEGG" id="dzi:111305093"/>
<organism evidence="3 4">
    <name type="scientific">Durio zibethinus</name>
    <name type="common">Durian</name>
    <dbReference type="NCBI Taxonomy" id="66656"/>
    <lineage>
        <taxon>Eukaryota</taxon>
        <taxon>Viridiplantae</taxon>
        <taxon>Streptophyta</taxon>
        <taxon>Embryophyta</taxon>
        <taxon>Tracheophyta</taxon>
        <taxon>Spermatophyta</taxon>
        <taxon>Magnoliopsida</taxon>
        <taxon>eudicotyledons</taxon>
        <taxon>Gunneridae</taxon>
        <taxon>Pentapetalae</taxon>
        <taxon>rosids</taxon>
        <taxon>malvids</taxon>
        <taxon>Malvales</taxon>
        <taxon>Malvaceae</taxon>
        <taxon>Helicteroideae</taxon>
        <taxon>Durio</taxon>
    </lineage>
</organism>
<sequence length="468" mass="53051">MASYSNRILHLINASTSPSHIHQIQAQFILRNLLKNHFIAHHFINSCNSLGLLNEAHAILVLSKPPAHIFIYNSLFRAFSHSKTPDLPFSLYTHMQNAFVLPNNYTFPFLLKSLADFHQLQKGQMVQTHVIKLGHFHDIYVQNSLMNLYGSSGEMGFCRQVFDEMHNKDVVSWTILITGFRNVKRYDDALIAFEQMQYAGVLPNRVTMVNALGACGSFGAIEMGVWIHDFIRKKGWELDMILGTALIDMYAKCGRIEEGLRVFHSMKEKNNFTWNAVINGLALAKNGEQAVWWFNRMEREGFKIDDVTLVGVLSACSHSGLVDTGRKIFSFLVEGRYGFLPGVKHYACIIDLLARVGCLDDAFRFIQEMPFEPTRSIWGSLLAGCRTHGNLELSEIAAKKLVELEPENSAYYVVLSNLYAAMGRWDDAEKVRALMKERGLKKDLGFSSVESEPQEQVYELLADAQQTP</sequence>
<dbReference type="OrthoDB" id="1877720at2759"/>
<dbReference type="GO" id="GO:0009451">
    <property type="term" value="P:RNA modification"/>
    <property type="evidence" value="ECO:0007669"/>
    <property type="project" value="InterPro"/>
</dbReference>
<dbReference type="InterPro" id="IPR046960">
    <property type="entry name" value="PPR_At4g14850-like_plant"/>
</dbReference>
<keyword evidence="3" id="KW-1185">Reference proteome</keyword>
<feature type="repeat" description="PPR" evidence="2">
    <location>
        <begin position="169"/>
        <end position="203"/>
    </location>
</feature>
<dbReference type="FunFam" id="1.25.40.10:FF:001204">
    <property type="entry name" value="Pentatricopeptide (PPR) repeat protein-like"/>
    <property type="match status" value="1"/>
</dbReference>
<evidence type="ECO:0000313" key="3">
    <source>
        <dbReference type="Proteomes" id="UP000515121"/>
    </source>
</evidence>
<dbReference type="PANTHER" id="PTHR47926:SF490">
    <property type="entry name" value="REPEAT-LIKE SUPERFAMILY PROTEIN, PUTATIVE-RELATED"/>
    <property type="match status" value="1"/>
</dbReference>
<dbReference type="InterPro" id="IPR002885">
    <property type="entry name" value="PPR_rpt"/>
</dbReference>
<gene>
    <name evidence="4" type="primary">LOC111305093</name>
</gene>